<dbReference type="InterPro" id="IPR035969">
    <property type="entry name" value="Rab-GAP_TBC_sf"/>
</dbReference>
<reference evidence="4" key="2">
    <citation type="submission" date="2015-06" db="UniProtKB">
        <authorList>
            <consortium name="EnsemblMetazoa"/>
        </authorList>
    </citation>
    <scope>IDENTIFICATION</scope>
</reference>
<dbReference type="AlphaFoldDB" id="T1GJ66"/>
<dbReference type="Pfam" id="PF00581">
    <property type="entry name" value="Rhodanese"/>
    <property type="match status" value="1"/>
</dbReference>
<dbReference type="InterPro" id="IPR000195">
    <property type="entry name" value="Rab-GAP-TBC_dom"/>
</dbReference>
<keyword evidence="1" id="KW-0343">GTPase activation</keyword>
<dbReference type="Proteomes" id="UP000015102">
    <property type="component" value="Unassembled WGS sequence"/>
</dbReference>
<evidence type="ECO:0008006" key="6">
    <source>
        <dbReference type="Google" id="ProtNLM"/>
    </source>
</evidence>
<dbReference type="PROSITE" id="PS50206">
    <property type="entry name" value="RHODANESE_3"/>
    <property type="match status" value="1"/>
</dbReference>
<dbReference type="SUPFAM" id="SSF47923">
    <property type="entry name" value="Ypt/Rab-GAP domain of gyp1p"/>
    <property type="match status" value="2"/>
</dbReference>
<evidence type="ECO:0000259" key="2">
    <source>
        <dbReference type="PROSITE" id="PS50086"/>
    </source>
</evidence>
<dbReference type="EnsemblMetazoa" id="MESCA003510-RA">
    <property type="protein sequence ID" value="MESCA003510-PA"/>
    <property type="gene ID" value="MESCA003510"/>
</dbReference>
<protein>
    <recommendedName>
        <fullName evidence="6">Rab-GAP TBC domain-containing protein</fullName>
    </recommendedName>
</protein>
<dbReference type="SMART" id="SM00450">
    <property type="entry name" value="RHOD"/>
    <property type="match status" value="1"/>
</dbReference>
<dbReference type="Gene3D" id="1.10.472.80">
    <property type="entry name" value="Ypt/Rab-GAP domain of gyp1p, domain 3"/>
    <property type="match status" value="1"/>
</dbReference>
<accession>T1GJ66</accession>
<evidence type="ECO:0000256" key="1">
    <source>
        <dbReference type="ARBA" id="ARBA00022468"/>
    </source>
</evidence>
<sequence>MMAELFLDFKFCENWKLSNTTRKILSLQGITNVLEKISGEIDRKKEYDSLPADIRNLLEKCLTSNLKDRLLPEEIIEHDAFRENLEYYLYSNPPKNKENLLNLPLDQIYYLWMLAGGDVHAELKKERLIRNEPPILLIPSVVQLDGKALGAKKSQSYLYDDRIAILSLLNLKERLKKIPPIRYFPLIHTPSCPYNYKDGMEKLPLVIRERDTEYQFHRILLFDRMLKGYPSTREMIVKEAQTDIPPFLRGKIWACILDVIPNGSYSGIDKVTQLKLTDKSKLMFQGVTNTMNGHRKLKRLLKAWVTAHPQYVYWQGLDSLTAPFLYLNFNDEEMAFLSLYKFVPKYLQWFFLKDNSAVIKEYLSKFAQLTAYHEPVLSTHLVGINFIPELFAIPWFLTMFSHVFPLHKILHLWDKLMLGDNSYPLFIGISILKQLKPTLLSSGFNECILLFSDLPDIVMENCVLESQEMYETTPKSLSHREHILREEKPGEWDISDVTLEQIQTELCPRISANDFAELLRYSPEKLCSVDLRGALEFSRLYIEGSINIPFTSVSLSEKNLDALGIPDLNQILEGRIVVVYSNLHENCILVFSKFLVECGVPRVCVLHNGFDILHTIVPNILLSK</sequence>
<dbReference type="Gene3D" id="3.40.250.10">
    <property type="entry name" value="Rhodanese-like domain"/>
    <property type="match status" value="1"/>
</dbReference>
<feature type="domain" description="Rhodanese" evidence="3">
    <location>
        <begin position="522"/>
        <end position="622"/>
    </location>
</feature>
<dbReference type="EMBL" id="CAQQ02079035">
    <property type="status" value="NOT_ANNOTATED_CDS"/>
    <property type="molecule type" value="Genomic_DNA"/>
</dbReference>
<keyword evidence="5" id="KW-1185">Reference proteome</keyword>
<evidence type="ECO:0000313" key="5">
    <source>
        <dbReference type="Proteomes" id="UP000015102"/>
    </source>
</evidence>
<dbReference type="PANTHER" id="PTHR22957">
    <property type="entry name" value="TBC1 DOMAIN FAMILY MEMBER GTPASE-ACTIVATING PROTEIN"/>
    <property type="match status" value="1"/>
</dbReference>
<name>T1GJ66_MEGSC</name>
<dbReference type="FunFam" id="1.10.472.80:FF:000015">
    <property type="entry name" value="TBC domain-containing protein kinase-like protein"/>
    <property type="match status" value="1"/>
</dbReference>
<dbReference type="InterPro" id="IPR001763">
    <property type="entry name" value="Rhodanese-like_dom"/>
</dbReference>
<evidence type="ECO:0000313" key="4">
    <source>
        <dbReference type="EnsemblMetazoa" id="MESCA003510-PA"/>
    </source>
</evidence>
<organism evidence="4 5">
    <name type="scientific">Megaselia scalaris</name>
    <name type="common">Humpbacked fly</name>
    <name type="synonym">Phora scalaris</name>
    <dbReference type="NCBI Taxonomy" id="36166"/>
    <lineage>
        <taxon>Eukaryota</taxon>
        <taxon>Metazoa</taxon>
        <taxon>Ecdysozoa</taxon>
        <taxon>Arthropoda</taxon>
        <taxon>Hexapoda</taxon>
        <taxon>Insecta</taxon>
        <taxon>Pterygota</taxon>
        <taxon>Neoptera</taxon>
        <taxon>Endopterygota</taxon>
        <taxon>Diptera</taxon>
        <taxon>Brachycera</taxon>
        <taxon>Muscomorpha</taxon>
        <taxon>Platypezoidea</taxon>
        <taxon>Phoridae</taxon>
        <taxon>Megaseliini</taxon>
        <taxon>Megaselia</taxon>
    </lineage>
</organism>
<reference evidence="5" key="1">
    <citation type="submission" date="2013-02" db="EMBL/GenBank/DDBJ databases">
        <authorList>
            <person name="Hughes D."/>
        </authorList>
    </citation>
    <scope>NUCLEOTIDE SEQUENCE</scope>
    <source>
        <strain>Durham</strain>
        <strain evidence="5">NC isolate 2 -- Noor lab</strain>
    </source>
</reference>
<dbReference type="HOGENOM" id="CLU_011160_0_0_1"/>
<dbReference type="PROSITE" id="PS50086">
    <property type="entry name" value="TBC_RABGAP"/>
    <property type="match status" value="1"/>
</dbReference>
<dbReference type="SUPFAM" id="SSF52821">
    <property type="entry name" value="Rhodanese/Cell cycle control phosphatase"/>
    <property type="match status" value="1"/>
</dbReference>
<dbReference type="PANTHER" id="PTHR22957:SF168">
    <property type="entry name" value="TBC DOMAIN-CONTAINING PROTEIN KINASE-LIKE PROTEIN"/>
    <property type="match status" value="1"/>
</dbReference>
<dbReference type="SMART" id="SM00164">
    <property type="entry name" value="TBC"/>
    <property type="match status" value="1"/>
</dbReference>
<dbReference type="InterPro" id="IPR036873">
    <property type="entry name" value="Rhodanese-like_dom_sf"/>
</dbReference>
<dbReference type="GO" id="GO:0005096">
    <property type="term" value="F:GTPase activator activity"/>
    <property type="evidence" value="ECO:0007669"/>
    <property type="project" value="UniProtKB-KW"/>
</dbReference>
<dbReference type="FunFam" id="3.40.250.10:FF:000056">
    <property type="entry name" value="TBC domain-containing protein kinase protein"/>
    <property type="match status" value="1"/>
</dbReference>
<dbReference type="OMA" id="XIDIERC"/>
<proteinExistence type="predicted"/>
<feature type="domain" description="Rab-GAP TBC" evidence="2">
    <location>
        <begin position="243"/>
        <end position="420"/>
    </location>
</feature>
<evidence type="ECO:0000259" key="3">
    <source>
        <dbReference type="PROSITE" id="PS50206"/>
    </source>
</evidence>
<dbReference type="Pfam" id="PF00566">
    <property type="entry name" value="RabGAP-TBC"/>
    <property type="match status" value="1"/>
</dbReference>
<dbReference type="Gene3D" id="1.10.8.270">
    <property type="entry name" value="putative rabgap domain of human tbc1 domain family member 14 like domains"/>
    <property type="match status" value="1"/>
</dbReference>